<dbReference type="GO" id="GO:0005829">
    <property type="term" value="C:cytosol"/>
    <property type="evidence" value="ECO:0007669"/>
    <property type="project" value="InterPro"/>
</dbReference>
<comment type="catalytic activity">
    <reaction evidence="6">
        <text>Release of an N-terminal pyroglutamyl group from a polypeptide, the second amino acid generally not being Pro.</text>
        <dbReference type="EC" id="3.4.19.3"/>
    </reaction>
</comment>
<gene>
    <name evidence="8" type="ORF">I6H58_09865</name>
</gene>
<keyword evidence="2" id="KW-0963">Cytoplasm</keyword>
<evidence type="ECO:0000313" key="9">
    <source>
        <dbReference type="Proteomes" id="UP000595221"/>
    </source>
</evidence>
<dbReference type="EMBL" id="CP066078">
    <property type="protein sequence ID" value="QQC59228.1"/>
    <property type="molecule type" value="Genomic_DNA"/>
</dbReference>
<dbReference type="PANTHER" id="PTHR23402:SF1">
    <property type="entry name" value="PYROGLUTAMYL-PEPTIDASE I"/>
    <property type="match status" value="1"/>
</dbReference>
<dbReference type="PROSITE" id="PS01334">
    <property type="entry name" value="PYRASE_CYS"/>
    <property type="match status" value="1"/>
</dbReference>
<dbReference type="InterPro" id="IPR016125">
    <property type="entry name" value="Peptidase_C15-like"/>
</dbReference>
<dbReference type="RefSeq" id="WP_198490174.1">
    <property type="nucleotide sequence ID" value="NZ_CP066078.1"/>
</dbReference>
<protein>
    <recommendedName>
        <fullName evidence="6">Pyroglutamyl-peptidase I</fullName>
        <ecNumber evidence="6">3.4.19.3</ecNumber>
    </recommendedName>
</protein>
<sequence>MSGADDASRADDASEPAAGAGADGRPGPHRYGPAGGPERDGGGTVLVTGFEPFGGLSENPSRTAALAAAEALPRVRARILPVEYRAAPQALVEAIREVRPETVVCLGVAVGREQLCVERVALNCADARIPDNTGAQPRDEWIDPDAPAALFTSLPIRRILRTWQEAGLPARISETAGTYVCNRVMFEALARAERLGVSRAGFLHVPDTRQMPQDRIDHGVRLAVGSLLGD</sequence>
<comment type="similarity">
    <text evidence="1">Belongs to the peptidase C15 family.</text>
</comment>
<dbReference type="EC" id="3.4.19.3" evidence="6"/>
<feature type="region of interest" description="Disordered" evidence="7">
    <location>
        <begin position="1"/>
        <end position="45"/>
    </location>
</feature>
<organism evidence="8 9">
    <name type="scientific">Rothia kristinae</name>
    <dbReference type="NCBI Taxonomy" id="37923"/>
    <lineage>
        <taxon>Bacteria</taxon>
        <taxon>Bacillati</taxon>
        <taxon>Actinomycetota</taxon>
        <taxon>Actinomycetes</taxon>
        <taxon>Micrococcales</taxon>
        <taxon>Micrococcaceae</taxon>
        <taxon>Rothia</taxon>
    </lineage>
</organism>
<dbReference type="PANTHER" id="PTHR23402">
    <property type="entry name" value="PROTEASE FAMILY C15 PYROGLUTAMYL-PEPTIDASE I-RELATED"/>
    <property type="match status" value="1"/>
</dbReference>
<evidence type="ECO:0000256" key="2">
    <source>
        <dbReference type="ARBA" id="ARBA00022490"/>
    </source>
</evidence>
<keyword evidence="5" id="KW-0788">Thiol protease</keyword>
<dbReference type="Proteomes" id="UP000595221">
    <property type="component" value="Chromosome"/>
</dbReference>
<keyword evidence="3" id="KW-0645">Protease</keyword>
<evidence type="ECO:0000256" key="1">
    <source>
        <dbReference type="ARBA" id="ARBA00006641"/>
    </source>
</evidence>
<evidence type="ECO:0000256" key="7">
    <source>
        <dbReference type="SAM" id="MobiDB-lite"/>
    </source>
</evidence>
<dbReference type="GO" id="GO:0006508">
    <property type="term" value="P:proteolysis"/>
    <property type="evidence" value="ECO:0007669"/>
    <property type="project" value="UniProtKB-KW"/>
</dbReference>
<evidence type="ECO:0000313" key="8">
    <source>
        <dbReference type="EMBL" id="QQC59228.1"/>
    </source>
</evidence>
<keyword evidence="4" id="KW-0378">Hydrolase</keyword>
<dbReference type="InterPro" id="IPR036440">
    <property type="entry name" value="Peptidase_C15-like_sf"/>
</dbReference>
<proteinExistence type="inferred from homology"/>
<reference evidence="8 9" key="1">
    <citation type="submission" date="2020-12" db="EMBL/GenBank/DDBJ databases">
        <title>FDA dAtabase for Regulatory Grade micrObial Sequences (FDA-ARGOS): Supporting development and validation of Infectious Disease Dx tests.</title>
        <authorList>
            <person name="Sproer C."/>
            <person name="Gronow S."/>
            <person name="Severitt S."/>
            <person name="Schroder I."/>
            <person name="Tallon L."/>
            <person name="Sadzewicz L."/>
            <person name="Zhao X."/>
            <person name="Boylan J."/>
            <person name="Ott S."/>
            <person name="Bowen H."/>
            <person name="Vavikolanu K."/>
            <person name="Mehta A."/>
            <person name="Aluvathingal J."/>
            <person name="Nadendla S."/>
            <person name="Lowell S."/>
            <person name="Myers T."/>
            <person name="Yan Y."/>
            <person name="Sichtig H."/>
        </authorList>
    </citation>
    <scope>NUCLEOTIDE SEQUENCE [LARGE SCALE GENOMIC DNA]</scope>
    <source>
        <strain evidence="8 9">FDAARGOS_1001</strain>
    </source>
</reference>
<evidence type="ECO:0000256" key="4">
    <source>
        <dbReference type="ARBA" id="ARBA00022801"/>
    </source>
</evidence>
<dbReference type="PRINTS" id="PR00706">
    <property type="entry name" value="PYROGLUPTASE"/>
</dbReference>
<evidence type="ECO:0000256" key="5">
    <source>
        <dbReference type="ARBA" id="ARBA00022807"/>
    </source>
</evidence>
<feature type="compositionally biased region" description="Low complexity" evidence="7">
    <location>
        <begin position="15"/>
        <end position="25"/>
    </location>
</feature>
<dbReference type="Gene3D" id="3.40.630.20">
    <property type="entry name" value="Peptidase C15, pyroglutamyl peptidase I-like"/>
    <property type="match status" value="1"/>
</dbReference>
<dbReference type="GO" id="GO:0016920">
    <property type="term" value="F:pyroglutamyl-peptidase activity"/>
    <property type="evidence" value="ECO:0007669"/>
    <property type="project" value="UniProtKB-EC"/>
</dbReference>
<feature type="active site" evidence="6">
    <location>
        <position position="181"/>
    </location>
</feature>
<name>A0A7T4MTA2_9MICC</name>
<dbReference type="InterPro" id="IPR000816">
    <property type="entry name" value="Peptidase_C15"/>
</dbReference>
<dbReference type="AlphaFoldDB" id="A0A7T4MTA2"/>
<evidence type="ECO:0000256" key="6">
    <source>
        <dbReference type="PROSITE-ProRule" id="PRU10077"/>
    </source>
</evidence>
<accession>A0A7T4MTA2</accession>
<evidence type="ECO:0000256" key="3">
    <source>
        <dbReference type="ARBA" id="ARBA00022670"/>
    </source>
</evidence>
<dbReference type="CDD" id="cd00501">
    <property type="entry name" value="Peptidase_C15"/>
    <property type="match status" value="1"/>
</dbReference>
<dbReference type="SUPFAM" id="SSF53182">
    <property type="entry name" value="Pyrrolidone carboxyl peptidase (pyroglutamate aminopeptidase)"/>
    <property type="match status" value="1"/>
</dbReference>
<feature type="compositionally biased region" description="Basic and acidic residues" evidence="7">
    <location>
        <begin position="1"/>
        <end position="12"/>
    </location>
</feature>
<dbReference type="Pfam" id="PF01470">
    <property type="entry name" value="Peptidase_C15"/>
    <property type="match status" value="1"/>
</dbReference>
<dbReference type="InterPro" id="IPR033694">
    <property type="entry name" value="PGPEP1_Cys_AS"/>
</dbReference>